<name>A0A841L8Q4_9SPHN</name>
<dbReference type="InterPro" id="IPR010200">
    <property type="entry name" value="HflC"/>
</dbReference>
<evidence type="ECO:0000256" key="5">
    <source>
        <dbReference type="ARBA" id="ARBA00023136"/>
    </source>
</evidence>
<evidence type="ECO:0000256" key="4">
    <source>
        <dbReference type="ARBA" id="ARBA00022989"/>
    </source>
</evidence>
<dbReference type="SUPFAM" id="SSF117892">
    <property type="entry name" value="Band 7/SPFH domain"/>
    <property type="match status" value="1"/>
</dbReference>
<keyword evidence="10" id="KW-1185">Reference proteome</keyword>
<evidence type="ECO:0000313" key="10">
    <source>
        <dbReference type="Proteomes" id="UP000538147"/>
    </source>
</evidence>
<feature type="domain" description="Band 7" evidence="8">
    <location>
        <begin position="23"/>
        <end position="202"/>
    </location>
</feature>
<dbReference type="PANTHER" id="PTHR42911">
    <property type="entry name" value="MODULATOR OF FTSH PROTEASE HFLC"/>
    <property type="match status" value="1"/>
</dbReference>
<evidence type="ECO:0000256" key="7">
    <source>
        <dbReference type="SAM" id="Phobius"/>
    </source>
</evidence>
<dbReference type="CDD" id="cd03405">
    <property type="entry name" value="SPFH_HflC"/>
    <property type="match status" value="1"/>
</dbReference>
<protein>
    <recommendedName>
        <fullName evidence="6">Protein HflC</fullName>
    </recommendedName>
</protein>
<dbReference type="Proteomes" id="UP000538147">
    <property type="component" value="Unassembled WGS sequence"/>
</dbReference>
<dbReference type="GO" id="GO:0006508">
    <property type="term" value="P:proteolysis"/>
    <property type="evidence" value="ECO:0007669"/>
    <property type="project" value="UniProtKB-KW"/>
</dbReference>
<dbReference type="EMBL" id="JACIIV010000020">
    <property type="protein sequence ID" value="MBB6228566.1"/>
    <property type="molecule type" value="Genomic_DNA"/>
</dbReference>
<accession>A0A841L8Q4</accession>
<keyword evidence="9" id="KW-0645">Protease</keyword>
<evidence type="ECO:0000256" key="3">
    <source>
        <dbReference type="ARBA" id="ARBA00022692"/>
    </source>
</evidence>
<evidence type="ECO:0000256" key="6">
    <source>
        <dbReference type="PIRNR" id="PIRNR005651"/>
    </source>
</evidence>
<evidence type="ECO:0000256" key="2">
    <source>
        <dbReference type="ARBA" id="ARBA00007862"/>
    </source>
</evidence>
<dbReference type="Pfam" id="PF01145">
    <property type="entry name" value="Band_7"/>
    <property type="match status" value="1"/>
</dbReference>
<reference evidence="9 10" key="1">
    <citation type="submission" date="2020-08" db="EMBL/GenBank/DDBJ databases">
        <title>Genomic Encyclopedia of Type Strains, Phase IV (KMG-IV): sequencing the most valuable type-strain genomes for metagenomic binning, comparative biology and taxonomic classification.</title>
        <authorList>
            <person name="Goeker M."/>
        </authorList>
    </citation>
    <scope>NUCLEOTIDE SEQUENCE [LARGE SCALE GENOMIC DNA]</scope>
    <source>
        <strain evidence="9 10">DSM 102189</strain>
    </source>
</reference>
<comment type="subcellular location">
    <subcellularLocation>
        <location evidence="1">Membrane</location>
        <topology evidence="1">Single-pass membrane protein</topology>
    </subcellularLocation>
</comment>
<keyword evidence="4 7" id="KW-1133">Transmembrane helix</keyword>
<sequence length="281" mass="31534">MPLTRNPILWAAMAFALVVLAMSTFYVVPESKQAIVLRLGKPERIVNSYKPNQPFGMGGAGLVAKVPFIENVIFVDKRVLDLDMEAQTVLSTDQLRLVVDAFARFRITDPLRMLQTVGTETNAADALKRILTSRLRNELGKQPFSALLSPERGQMMDDIQTVVNRQARQYGAEIVDVRIKRADLPSGTPLESAFQRMRSARQQEALTIRAQGQKQAQLVRAEADAEAARTYAGSFGKDPEFYSFYRAMQAYRTTFTDSSSTIVMSPNNEFLREFEGNRGNR</sequence>
<dbReference type="RefSeq" id="WP_184201103.1">
    <property type="nucleotide sequence ID" value="NZ_BMOX01000144.1"/>
</dbReference>
<organism evidence="9 10">
    <name type="scientific">Polymorphobacter multimanifer</name>
    <dbReference type="NCBI Taxonomy" id="1070431"/>
    <lineage>
        <taxon>Bacteria</taxon>
        <taxon>Pseudomonadati</taxon>
        <taxon>Pseudomonadota</taxon>
        <taxon>Alphaproteobacteria</taxon>
        <taxon>Sphingomonadales</taxon>
        <taxon>Sphingosinicellaceae</taxon>
        <taxon>Polymorphobacter</taxon>
    </lineage>
</organism>
<dbReference type="SMART" id="SM00244">
    <property type="entry name" value="PHB"/>
    <property type="match status" value="1"/>
</dbReference>
<dbReference type="GO" id="GO:0008233">
    <property type="term" value="F:peptidase activity"/>
    <property type="evidence" value="ECO:0007669"/>
    <property type="project" value="UniProtKB-KW"/>
</dbReference>
<feature type="transmembrane region" description="Helical" evidence="7">
    <location>
        <begin position="7"/>
        <end position="28"/>
    </location>
</feature>
<evidence type="ECO:0000259" key="8">
    <source>
        <dbReference type="SMART" id="SM00244"/>
    </source>
</evidence>
<comment type="caution">
    <text evidence="9">The sequence shown here is derived from an EMBL/GenBank/DDBJ whole genome shotgun (WGS) entry which is preliminary data.</text>
</comment>
<dbReference type="Gene3D" id="3.30.479.30">
    <property type="entry name" value="Band 7 domain"/>
    <property type="match status" value="1"/>
</dbReference>
<evidence type="ECO:0000313" key="9">
    <source>
        <dbReference type="EMBL" id="MBB6228566.1"/>
    </source>
</evidence>
<evidence type="ECO:0000256" key="1">
    <source>
        <dbReference type="ARBA" id="ARBA00004167"/>
    </source>
</evidence>
<dbReference type="GO" id="GO:0016020">
    <property type="term" value="C:membrane"/>
    <property type="evidence" value="ECO:0007669"/>
    <property type="project" value="UniProtKB-SubCell"/>
</dbReference>
<comment type="similarity">
    <text evidence="2 6">Belongs to the band 7/mec-2 family. HflC subfamily.</text>
</comment>
<dbReference type="InterPro" id="IPR036013">
    <property type="entry name" value="Band_7/SPFH_dom_sf"/>
</dbReference>
<dbReference type="AlphaFoldDB" id="A0A841L8Q4"/>
<keyword evidence="3 7" id="KW-0812">Transmembrane</keyword>
<dbReference type="PANTHER" id="PTHR42911:SF1">
    <property type="entry name" value="MODULATOR OF FTSH PROTEASE HFLC"/>
    <property type="match status" value="1"/>
</dbReference>
<gene>
    <name evidence="9" type="ORF">FHS79_002756</name>
</gene>
<dbReference type="InterPro" id="IPR001107">
    <property type="entry name" value="Band_7"/>
</dbReference>
<proteinExistence type="inferred from homology"/>
<dbReference type="PIRSF" id="PIRSF005651">
    <property type="entry name" value="HflC"/>
    <property type="match status" value="1"/>
</dbReference>
<comment type="function">
    <text evidence="6">HflC and HflK could regulate a protease.</text>
</comment>
<keyword evidence="9" id="KW-0378">Hydrolase</keyword>
<keyword evidence="5 7" id="KW-0472">Membrane</keyword>